<accession>A0A3M7PXV1</accession>
<protein>
    <submittedName>
        <fullName evidence="1">Uncharacterized protein</fullName>
    </submittedName>
</protein>
<gene>
    <name evidence="1" type="ORF">BpHYR1_039705</name>
</gene>
<sequence length="121" mass="14083">MYFGKEYPKKWYLIEENGTQEDSRVNRASWMLGRLRKTCKNVYPTFERTHLELASSGFRGTGMVLELRSMEYEEGLKKLGYTDLGIRRKRDQSNVLNGSYARALDLKDTPGCLFYRGPKKA</sequence>
<dbReference type="Proteomes" id="UP000276133">
    <property type="component" value="Unassembled WGS sequence"/>
</dbReference>
<organism evidence="1 2">
    <name type="scientific">Brachionus plicatilis</name>
    <name type="common">Marine rotifer</name>
    <name type="synonym">Brachionus muelleri</name>
    <dbReference type="NCBI Taxonomy" id="10195"/>
    <lineage>
        <taxon>Eukaryota</taxon>
        <taxon>Metazoa</taxon>
        <taxon>Spiralia</taxon>
        <taxon>Gnathifera</taxon>
        <taxon>Rotifera</taxon>
        <taxon>Eurotatoria</taxon>
        <taxon>Monogononta</taxon>
        <taxon>Pseudotrocha</taxon>
        <taxon>Ploima</taxon>
        <taxon>Brachionidae</taxon>
        <taxon>Brachionus</taxon>
    </lineage>
</organism>
<name>A0A3M7PXV1_BRAPC</name>
<comment type="caution">
    <text evidence="1">The sequence shown here is derived from an EMBL/GenBank/DDBJ whole genome shotgun (WGS) entry which is preliminary data.</text>
</comment>
<keyword evidence="2" id="KW-1185">Reference proteome</keyword>
<dbReference type="EMBL" id="REGN01008347">
    <property type="protein sequence ID" value="RNA03784.1"/>
    <property type="molecule type" value="Genomic_DNA"/>
</dbReference>
<evidence type="ECO:0000313" key="1">
    <source>
        <dbReference type="EMBL" id="RNA03784.1"/>
    </source>
</evidence>
<dbReference type="AlphaFoldDB" id="A0A3M7PXV1"/>
<proteinExistence type="predicted"/>
<reference evidence="1 2" key="1">
    <citation type="journal article" date="2018" name="Sci. Rep.">
        <title>Genomic signatures of local adaptation to the degree of environmental predictability in rotifers.</title>
        <authorList>
            <person name="Franch-Gras L."/>
            <person name="Hahn C."/>
            <person name="Garcia-Roger E.M."/>
            <person name="Carmona M.J."/>
            <person name="Serra M."/>
            <person name="Gomez A."/>
        </authorList>
    </citation>
    <scope>NUCLEOTIDE SEQUENCE [LARGE SCALE GENOMIC DNA]</scope>
    <source>
        <strain evidence="1">HYR1</strain>
    </source>
</reference>
<evidence type="ECO:0000313" key="2">
    <source>
        <dbReference type="Proteomes" id="UP000276133"/>
    </source>
</evidence>